<dbReference type="GO" id="GO:0004713">
    <property type="term" value="F:protein tyrosine kinase activity"/>
    <property type="evidence" value="ECO:0007669"/>
    <property type="project" value="TreeGrafter"/>
</dbReference>
<dbReference type="Gene3D" id="3.40.50.300">
    <property type="entry name" value="P-loop containing nucleotide triphosphate hydrolases"/>
    <property type="match status" value="1"/>
</dbReference>
<feature type="domain" description="Tyrosine-protein kinase G-rich" evidence="3">
    <location>
        <begin position="417"/>
        <end position="490"/>
    </location>
</feature>
<comment type="caution">
    <text evidence="4">The sequence shown here is derived from an EMBL/GenBank/DDBJ whole genome shotgun (WGS) entry which is preliminary data.</text>
</comment>
<feature type="coiled-coil region" evidence="1">
    <location>
        <begin position="377"/>
        <end position="404"/>
    </location>
</feature>
<proteinExistence type="predicted"/>
<dbReference type="PANTHER" id="PTHR32309">
    <property type="entry name" value="TYROSINE-PROTEIN KINASE"/>
    <property type="match status" value="1"/>
</dbReference>
<dbReference type="GO" id="GO:0005886">
    <property type="term" value="C:plasma membrane"/>
    <property type="evidence" value="ECO:0007669"/>
    <property type="project" value="TreeGrafter"/>
</dbReference>
<dbReference type="AlphaFoldDB" id="A0A917I4Q1"/>
<dbReference type="EMBL" id="BMES01000001">
    <property type="protein sequence ID" value="GGH09453.1"/>
    <property type="molecule type" value="Genomic_DNA"/>
</dbReference>
<reference evidence="4" key="2">
    <citation type="submission" date="2020-09" db="EMBL/GenBank/DDBJ databases">
        <authorList>
            <person name="Sun Q."/>
            <person name="Zhou Y."/>
        </authorList>
    </citation>
    <scope>NUCLEOTIDE SEQUENCE</scope>
    <source>
        <strain evidence="4">CGMCC 1.12214</strain>
    </source>
</reference>
<evidence type="ECO:0000256" key="1">
    <source>
        <dbReference type="SAM" id="Coils"/>
    </source>
</evidence>
<keyword evidence="1" id="KW-0175">Coiled coil</keyword>
<organism evidence="4 5">
    <name type="scientific">Alsobacter metallidurans</name>
    <dbReference type="NCBI Taxonomy" id="340221"/>
    <lineage>
        <taxon>Bacteria</taxon>
        <taxon>Pseudomonadati</taxon>
        <taxon>Pseudomonadota</taxon>
        <taxon>Alphaproteobacteria</taxon>
        <taxon>Hyphomicrobiales</taxon>
        <taxon>Alsobacteraceae</taxon>
        <taxon>Alsobacter</taxon>
    </lineage>
</organism>
<evidence type="ECO:0000313" key="5">
    <source>
        <dbReference type="Proteomes" id="UP000603912"/>
    </source>
</evidence>
<dbReference type="Pfam" id="PF13807">
    <property type="entry name" value="GNVR"/>
    <property type="match status" value="1"/>
</dbReference>
<protein>
    <submittedName>
        <fullName evidence="4">LPS biosynthesis protein</fullName>
    </submittedName>
</protein>
<feature type="transmembrane region" description="Helical" evidence="2">
    <location>
        <begin position="83"/>
        <end position="101"/>
    </location>
</feature>
<evidence type="ECO:0000313" key="4">
    <source>
        <dbReference type="EMBL" id="GGH09453.1"/>
    </source>
</evidence>
<keyword evidence="5" id="KW-1185">Reference proteome</keyword>
<keyword evidence="2" id="KW-0472">Membrane</keyword>
<keyword evidence="2" id="KW-1133">Transmembrane helix</keyword>
<evidence type="ECO:0000259" key="3">
    <source>
        <dbReference type="Pfam" id="PF13807"/>
    </source>
</evidence>
<name>A0A917I4Q1_9HYPH</name>
<dbReference type="InterPro" id="IPR050445">
    <property type="entry name" value="Bact_polysacc_biosynth/exp"/>
</dbReference>
<sequence length="724" mass="77766">MRSPARIRLARSRLILAQTIGLEIRTLSNPEPSRMSIVTHHRWENAAERPAQEPERSRGWVAEAITIDMRGAGRMLLRRKWHLLAPMLLCLIAAAAGAALLKPRFASTVQLLADPRELQVVRPDATLRVQAAELTATDAETALGVLRSSSILGKVVARESLDQDSEFIGQRPTSEPYLTALTTLEKRVAVKRADKSFVVEVSVWTLSAEKSARIANAIAAVYLQEEAAGKVEASQRASRALASRIGELSVRVQDAERLVAEYRSRNDLIGASGSLVPEQQIAEISKQLVSARARTADARARFDQVQQLRRQPLAMGDVPDAASSAVVAQLKGRYADATRQQADIGARLGPRHPEAAAIGAQVADVRRQLDGELTRLARSAEADYDRARQAEDSLSRTLDKLKTAANDSGEAMVRMRELERQAEASRAIYATFLQRAKEISEQQGIDTSNSRVISPAIASQSPTGLSRSLILAGGVFGGLMLGVGAALLRELTDGTLHRKSEFAAASRLPVLGVLAADAKARRRGALRTFVIDEPGGAMAALVYRLLDLTRAPRTSRLASRSILFLSVEPNFQRTQLAFNLAAAAARDEGRVLLVDADGEAGFSRDLEAMPEHGLADVIGRRCTLDRAVVVDEETGLGVLAAAPGLGRPSPDLVGSALMGPARGFDRLVLDAGTPATHPAALSFATAADDIILVATPGVTRRDTLQDTLELLDAVRGKIRGIVLA</sequence>
<dbReference type="InterPro" id="IPR027417">
    <property type="entry name" value="P-loop_NTPase"/>
</dbReference>
<dbReference type="SUPFAM" id="SSF52540">
    <property type="entry name" value="P-loop containing nucleoside triphosphate hydrolases"/>
    <property type="match status" value="1"/>
</dbReference>
<accession>A0A917I4Q1</accession>
<evidence type="ECO:0000256" key="2">
    <source>
        <dbReference type="SAM" id="Phobius"/>
    </source>
</evidence>
<dbReference type="InterPro" id="IPR032807">
    <property type="entry name" value="GNVR"/>
</dbReference>
<gene>
    <name evidence="4" type="ORF">GCM10007036_05510</name>
</gene>
<keyword evidence="2" id="KW-0812">Transmembrane</keyword>
<reference evidence="4" key="1">
    <citation type="journal article" date="2014" name="Int. J. Syst. Evol. Microbiol.">
        <title>Complete genome sequence of Corynebacterium casei LMG S-19264T (=DSM 44701T), isolated from a smear-ripened cheese.</title>
        <authorList>
            <consortium name="US DOE Joint Genome Institute (JGI-PGF)"/>
            <person name="Walter F."/>
            <person name="Albersmeier A."/>
            <person name="Kalinowski J."/>
            <person name="Ruckert C."/>
        </authorList>
    </citation>
    <scope>NUCLEOTIDE SEQUENCE</scope>
    <source>
        <strain evidence="4">CGMCC 1.12214</strain>
    </source>
</reference>
<dbReference type="Proteomes" id="UP000603912">
    <property type="component" value="Unassembled WGS sequence"/>
</dbReference>
<dbReference type="PANTHER" id="PTHR32309:SF13">
    <property type="entry name" value="FERRIC ENTEROBACTIN TRANSPORT PROTEIN FEPE"/>
    <property type="match status" value="1"/>
</dbReference>